<organism evidence="2 3">
    <name type="scientific">Lentinula raphanica</name>
    <dbReference type="NCBI Taxonomy" id="153919"/>
    <lineage>
        <taxon>Eukaryota</taxon>
        <taxon>Fungi</taxon>
        <taxon>Dikarya</taxon>
        <taxon>Basidiomycota</taxon>
        <taxon>Agaricomycotina</taxon>
        <taxon>Agaricomycetes</taxon>
        <taxon>Agaricomycetidae</taxon>
        <taxon>Agaricales</taxon>
        <taxon>Marasmiineae</taxon>
        <taxon>Omphalotaceae</taxon>
        <taxon>Lentinula</taxon>
    </lineage>
</organism>
<comment type="caution">
    <text evidence="2">The sequence shown here is derived from an EMBL/GenBank/DDBJ whole genome shotgun (WGS) entry which is preliminary data.</text>
</comment>
<dbReference type="EMBL" id="MU805941">
    <property type="protein sequence ID" value="KAJ3845108.1"/>
    <property type="molecule type" value="Genomic_DNA"/>
</dbReference>
<evidence type="ECO:0000313" key="3">
    <source>
        <dbReference type="Proteomes" id="UP001163846"/>
    </source>
</evidence>
<feature type="compositionally biased region" description="Polar residues" evidence="1">
    <location>
        <begin position="95"/>
        <end position="109"/>
    </location>
</feature>
<dbReference type="Proteomes" id="UP001163846">
    <property type="component" value="Unassembled WGS sequence"/>
</dbReference>
<proteinExistence type="predicted"/>
<sequence length="229" mass="25030">MLRLDGFRVLRSKKEYSLFSRGPDIVLLGLNAVQLLTFGLKLQEDAYLLDDADEIVPPAARIPPPSLSNLFADAPLLLSLGELSNGPLPKRAKTTSHLSPTAPSQASGKSRQKAQYRAKRCDARSAQQMALGSVVKAVARRRADEAQIEVCAAAANVFSRGAWSASRITRLPPPQIVASKDVFDLSGLQLIEWDGSTHSNIPIAAHEHRSSIAFFMSSGLGWWYQNDYM</sequence>
<protein>
    <submittedName>
        <fullName evidence="2">Uncharacterized protein</fullName>
    </submittedName>
</protein>
<name>A0AA38PLF4_9AGAR</name>
<feature type="region of interest" description="Disordered" evidence="1">
    <location>
        <begin position="89"/>
        <end position="115"/>
    </location>
</feature>
<gene>
    <name evidence="2" type="ORF">F5878DRAFT_655241</name>
</gene>
<accession>A0AA38PLF4</accession>
<evidence type="ECO:0000313" key="2">
    <source>
        <dbReference type="EMBL" id="KAJ3845108.1"/>
    </source>
</evidence>
<evidence type="ECO:0000256" key="1">
    <source>
        <dbReference type="SAM" id="MobiDB-lite"/>
    </source>
</evidence>
<dbReference type="AlphaFoldDB" id="A0AA38PLF4"/>
<keyword evidence="3" id="KW-1185">Reference proteome</keyword>
<reference evidence="2" key="1">
    <citation type="submission" date="2022-08" db="EMBL/GenBank/DDBJ databases">
        <authorList>
            <consortium name="DOE Joint Genome Institute"/>
            <person name="Min B."/>
            <person name="Riley R."/>
            <person name="Sierra-Patev S."/>
            <person name="Naranjo-Ortiz M."/>
            <person name="Looney B."/>
            <person name="Konkel Z."/>
            <person name="Slot J.C."/>
            <person name="Sakamoto Y."/>
            <person name="Steenwyk J.L."/>
            <person name="Rokas A."/>
            <person name="Carro J."/>
            <person name="Camarero S."/>
            <person name="Ferreira P."/>
            <person name="Molpeceres G."/>
            <person name="Ruiz-Duenas F.J."/>
            <person name="Serrano A."/>
            <person name="Henrissat B."/>
            <person name="Drula E."/>
            <person name="Hughes K.W."/>
            <person name="Mata J.L."/>
            <person name="Ishikawa N.K."/>
            <person name="Vargas-Isla R."/>
            <person name="Ushijima S."/>
            <person name="Smith C.A."/>
            <person name="Ahrendt S."/>
            <person name="Andreopoulos W."/>
            <person name="He G."/>
            <person name="Labutti K."/>
            <person name="Lipzen A."/>
            <person name="Ng V."/>
            <person name="Sandor L."/>
            <person name="Barry K."/>
            <person name="Martinez A.T."/>
            <person name="Xiao Y."/>
            <person name="Gibbons J.G."/>
            <person name="Terashima K."/>
            <person name="Hibbett D.S."/>
            <person name="Grigoriev I.V."/>
        </authorList>
    </citation>
    <scope>NUCLEOTIDE SEQUENCE</scope>
    <source>
        <strain evidence="2">TFB9207</strain>
    </source>
</reference>